<dbReference type="Pfam" id="PF13639">
    <property type="entry name" value="zf-RING_2"/>
    <property type="match status" value="1"/>
</dbReference>
<keyword evidence="17" id="KW-1185">Reference proteome</keyword>
<evidence type="ECO:0000256" key="3">
    <source>
        <dbReference type="ARBA" id="ARBA00022692"/>
    </source>
</evidence>
<proteinExistence type="predicted"/>
<name>A0AAD5PUB8_9CRUS</name>
<dbReference type="FunFam" id="3.50.30.30:FF:000026">
    <property type="entry name" value="E3 ubiquitin-protein ligase RNF13"/>
    <property type="match status" value="1"/>
</dbReference>
<reference evidence="16 17" key="1">
    <citation type="submission" date="2022-05" db="EMBL/GenBank/DDBJ databases">
        <title>A multi-omics perspective on studying reproductive biology in Daphnia sinensis.</title>
        <authorList>
            <person name="Jia J."/>
        </authorList>
    </citation>
    <scope>NUCLEOTIDE SEQUENCE [LARGE SCALE GENOMIC DNA]</scope>
    <source>
        <strain evidence="16 17">WSL</strain>
    </source>
</reference>
<dbReference type="GO" id="GO:0012505">
    <property type="term" value="C:endomembrane system"/>
    <property type="evidence" value="ECO:0007669"/>
    <property type="project" value="UniProtKB-SubCell"/>
</dbReference>
<dbReference type="CDD" id="cd02123">
    <property type="entry name" value="PA_C_RZF_like"/>
    <property type="match status" value="1"/>
</dbReference>
<evidence type="ECO:0000313" key="16">
    <source>
        <dbReference type="EMBL" id="KAI9557069.1"/>
    </source>
</evidence>
<keyword evidence="10" id="KW-0325">Glycoprotein</keyword>
<dbReference type="InterPro" id="IPR003137">
    <property type="entry name" value="PA_domain"/>
</dbReference>
<evidence type="ECO:0000256" key="9">
    <source>
        <dbReference type="ARBA" id="ARBA00023136"/>
    </source>
</evidence>
<evidence type="ECO:0000256" key="10">
    <source>
        <dbReference type="ARBA" id="ARBA00023180"/>
    </source>
</evidence>
<dbReference type="EMBL" id="WJBH02000006">
    <property type="protein sequence ID" value="KAI9557069.1"/>
    <property type="molecule type" value="Genomic_DNA"/>
</dbReference>
<evidence type="ECO:0000256" key="1">
    <source>
        <dbReference type="ARBA" id="ARBA00004906"/>
    </source>
</evidence>
<dbReference type="CDD" id="cd16796">
    <property type="entry name" value="RING-H2_RNF13"/>
    <property type="match status" value="1"/>
</dbReference>
<keyword evidence="5" id="KW-0732">Signal</keyword>
<accession>A0AAD5PUB8</accession>
<dbReference type="PANTHER" id="PTHR47168">
    <property type="entry name" value="RING ZINC FINGER DOMAIN SUPERFAMILY PROTEIN-RELATED"/>
    <property type="match status" value="1"/>
</dbReference>
<comment type="caution">
    <text evidence="16">The sequence shown here is derived from an EMBL/GenBank/DDBJ whole genome shotgun (WGS) entry which is preliminary data.</text>
</comment>
<sequence length="410" mass="45669">MCKSFPCNLFDFFCKWVLLTYLSVWIVEADVLVISHTTNSTVNAFPSLPANFGKVLPFEGLTGCVVAANPPHACGPIDYPPQNSSCSDTWFVLIRRFECNFVDKVRAAQNAHYDAAIIYNVGSNLIEPMAGEDDDDIKIAAIFIGQDDGLKIQSFYQYDKGYMLLLTNELPFNINSYLLPFAIVVAICFAIMVVFMLIKCVKERRRSRRIRLPSSSLKTIPTNKFKKGDPYDTCAICLEDYVDGDKLRILPCSHAYHAKCIDPWLTRNRRVCPVCKRRVIARGENFSDSDSDTDDESRPLLRPGSHSSSGGTFTDQTRSIGTSSRPIEGPPILNNEVVMDGRGHSVLVSADSVVIENEEARIPVNDEEDLNDDSNASSYGESEERHQNSNANSSACLTPQSHRSREALNV</sequence>
<evidence type="ECO:0000256" key="11">
    <source>
        <dbReference type="ARBA" id="ARBA00046288"/>
    </source>
</evidence>
<dbReference type="Gene3D" id="3.30.40.10">
    <property type="entry name" value="Zinc/RING finger domain, C3HC4 (zinc finger)"/>
    <property type="match status" value="1"/>
</dbReference>
<feature type="compositionally biased region" description="Polar residues" evidence="13">
    <location>
        <begin position="305"/>
        <end position="325"/>
    </location>
</feature>
<evidence type="ECO:0000256" key="12">
    <source>
        <dbReference type="PROSITE-ProRule" id="PRU00175"/>
    </source>
</evidence>
<feature type="compositionally biased region" description="Polar residues" evidence="13">
    <location>
        <begin position="388"/>
        <end position="401"/>
    </location>
</feature>
<gene>
    <name evidence="16" type="ORF">GHT06_016867</name>
</gene>
<evidence type="ECO:0000256" key="5">
    <source>
        <dbReference type="ARBA" id="ARBA00022729"/>
    </source>
</evidence>
<evidence type="ECO:0000256" key="13">
    <source>
        <dbReference type="SAM" id="MobiDB-lite"/>
    </source>
</evidence>
<feature type="domain" description="RING-type" evidence="15">
    <location>
        <begin position="234"/>
        <end position="276"/>
    </location>
</feature>
<dbReference type="GO" id="GO:0016740">
    <property type="term" value="F:transferase activity"/>
    <property type="evidence" value="ECO:0007669"/>
    <property type="project" value="UniProtKB-KW"/>
</dbReference>
<dbReference type="AlphaFoldDB" id="A0AAD5PUB8"/>
<dbReference type="FunFam" id="3.30.40.10:FF:000429">
    <property type="entry name" value="E3 ubiquitin-protein ligase RNF13"/>
    <property type="match status" value="1"/>
</dbReference>
<keyword evidence="4" id="KW-0479">Metal-binding</keyword>
<feature type="region of interest" description="Disordered" evidence="13">
    <location>
        <begin position="286"/>
        <end position="336"/>
    </location>
</feature>
<dbReference type="Pfam" id="PF02225">
    <property type="entry name" value="PA"/>
    <property type="match status" value="1"/>
</dbReference>
<dbReference type="InterPro" id="IPR044744">
    <property type="entry name" value="ZNRF4/RNF13/RNF167_PA"/>
</dbReference>
<keyword evidence="9 14" id="KW-0472">Membrane</keyword>
<evidence type="ECO:0000256" key="6">
    <source>
        <dbReference type="ARBA" id="ARBA00022771"/>
    </source>
</evidence>
<dbReference type="Proteomes" id="UP000820818">
    <property type="component" value="Linkage Group LG6"/>
</dbReference>
<dbReference type="PROSITE" id="PS50089">
    <property type="entry name" value="ZF_RING_2"/>
    <property type="match status" value="1"/>
</dbReference>
<feature type="region of interest" description="Disordered" evidence="13">
    <location>
        <begin position="358"/>
        <end position="410"/>
    </location>
</feature>
<comment type="pathway">
    <text evidence="1">Protein modification; protein ubiquitination.</text>
</comment>
<dbReference type="GO" id="GO:0005737">
    <property type="term" value="C:cytoplasm"/>
    <property type="evidence" value="ECO:0007669"/>
    <property type="project" value="UniProtKB-ARBA"/>
</dbReference>
<evidence type="ECO:0000256" key="8">
    <source>
        <dbReference type="ARBA" id="ARBA00022989"/>
    </source>
</evidence>
<evidence type="ECO:0000256" key="4">
    <source>
        <dbReference type="ARBA" id="ARBA00022723"/>
    </source>
</evidence>
<keyword evidence="8 14" id="KW-1133">Transmembrane helix</keyword>
<dbReference type="Gene3D" id="3.50.30.30">
    <property type="match status" value="1"/>
</dbReference>
<keyword evidence="7" id="KW-0862">Zinc</keyword>
<keyword evidence="6 12" id="KW-0863">Zinc-finger</keyword>
<evidence type="ECO:0000256" key="2">
    <source>
        <dbReference type="ARBA" id="ARBA00022679"/>
    </source>
</evidence>
<protein>
    <recommendedName>
        <fullName evidence="15">RING-type domain-containing protein</fullName>
    </recommendedName>
</protein>
<keyword evidence="3 14" id="KW-0812">Transmembrane</keyword>
<evidence type="ECO:0000256" key="14">
    <source>
        <dbReference type="SAM" id="Phobius"/>
    </source>
</evidence>
<evidence type="ECO:0000259" key="15">
    <source>
        <dbReference type="PROSITE" id="PS50089"/>
    </source>
</evidence>
<keyword evidence="2" id="KW-0808">Transferase</keyword>
<organism evidence="16 17">
    <name type="scientific">Daphnia sinensis</name>
    <dbReference type="NCBI Taxonomy" id="1820382"/>
    <lineage>
        <taxon>Eukaryota</taxon>
        <taxon>Metazoa</taxon>
        <taxon>Ecdysozoa</taxon>
        <taxon>Arthropoda</taxon>
        <taxon>Crustacea</taxon>
        <taxon>Branchiopoda</taxon>
        <taxon>Diplostraca</taxon>
        <taxon>Cladocera</taxon>
        <taxon>Anomopoda</taxon>
        <taxon>Daphniidae</taxon>
        <taxon>Daphnia</taxon>
        <taxon>Daphnia similis group</taxon>
    </lineage>
</organism>
<dbReference type="GO" id="GO:0008270">
    <property type="term" value="F:zinc ion binding"/>
    <property type="evidence" value="ECO:0007669"/>
    <property type="project" value="UniProtKB-KW"/>
</dbReference>
<evidence type="ECO:0000313" key="17">
    <source>
        <dbReference type="Proteomes" id="UP000820818"/>
    </source>
</evidence>
<dbReference type="InterPro" id="IPR051653">
    <property type="entry name" value="E3_ligase_sorting_rcpt"/>
</dbReference>
<dbReference type="SMART" id="SM00184">
    <property type="entry name" value="RING"/>
    <property type="match status" value="1"/>
</dbReference>
<feature type="transmembrane region" description="Helical" evidence="14">
    <location>
        <begin position="177"/>
        <end position="201"/>
    </location>
</feature>
<evidence type="ECO:0000256" key="7">
    <source>
        <dbReference type="ARBA" id="ARBA00022833"/>
    </source>
</evidence>
<dbReference type="PANTHER" id="PTHR47168:SF1">
    <property type="entry name" value="OS02G0798600 PROTEIN"/>
    <property type="match status" value="1"/>
</dbReference>
<dbReference type="InterPro" id="IPR013083">
    <property type="entry name" value="Znf_RING/FYVE/PHD"/>
</dbReference>
<dbReference type="InterPro" id="IPR001841">
    <property type="entry name" value="Znf_RING"/>
</dbReference>
<comment type="subcellular location">
    <subcellularLocation>
        <location evidence="11">Endomembrane system</location>
        <topology evidence="11">Single-pass type I membrane protein</topology>
    </subcellularLocation>
</comment>
<dbReference type="SUPFAM" id="SSF57850">
    <property type="entry name" value="RING/U-box"/>
    <property type="match status" value="1"/>
</dbReference>